<dbReference type="EMBL" id="SFAM01000070">
    <property type="protein sequence ID" value="TRV12990.1"/>
    <property type="molecule type" value="Genomic_DNA"/>
</dbReference>
<keyword evidence="10" id="KW-1133">Transmembrane helix</keyword>
<evidence type="ECO:0000256" key="5">
    <source>
        <dbReference type="ARBA" id="ARBA00022723"/>
    </source>
</evidence>
<keyword evidence="9" id="KW-0653">Protein transport</keyword>
<dbReference type="GO" id="GO:0016787">
    <property type="term" value="F:hydrolase activity"/>
    <property type="evidence" value="ECO:0007669"/>
    <property type="project" value="UniProtKB-KW"/>
</dbReference>
<dbReference type="GO" id="GO:0005525">
    <property type="term" value="F:GTP binding"/>
    <property type="evidence" value="ECO:0007669"/>
    <property type="project" value="UniProtKB-KW"/>
</dbReference>
<keyword evidence="12" id="KW-0472">Membrane</keyword>
<keyword evidence="4" id="KW-0812">Transmembrane</keyword>
<sequence>MDEQTQKTKQLLARLAKQSSKTQNFVLPNRETPVTTANESFFDEIKKEVTSADLAESELLKIQEKAKARGFSFLLVGRAGVGKSSTINSLMGREIAPVGEFEAETKIVKAYPAPSNAIIPYRIYDTPGLCDADGDNEAYLRLIHTEIKEPIDCLWFVTQLDEPRVRTDEIVTIRHTTSAFGKEIWKRAVIVFTRADKVEPKDFERYLYERTRLIRDQIAKEVGQEIALEIPSVAITNKGTRTPDRKLWLGRLFVKTFVRISEEGLDGFLLEIVNWRGLRLQEDDETQESQSSSQDIHTHFYYRTTYENNTYVNNNVSNVSNAPLGINDDMIKEEPRFPRTVENWFQKVGRSIGEEVGDGVGRIVPVPGARELGRAIGGAIGAETATVIQDGARQIAESVSNTIEQGGNLVRNVWNNLTSIFR</sequence>
<dbReference type="PROSITE" id="PS51720">
    <property type="entry name" value="G_AIG1"/>
    <property type="match status" value="1"/>
</dbReference>
<evidence type="ECO:0000256" key="2">
    <source>
        <dbReference type="ARBA" id="ARBA00004167"/>
    </source>
</evidence>
<dbReference type="Pfam" id="PF04548">
    <property type="entry name" value="AIG1"/>
    <property type="match status" value="1"/>
</dbReference>
<gene>
    <name evidence="14" type="ORF">EWV45_08415</name>
</gene>
<comment type="subcellular location">
    <subcellularLocation>
        <location evidence="2">Membrane</location>
        <topology evidence="2">Single-pass membrane protein</topology>
    </subcellularLocation>
</comment>
<keyword evidence="8" id="KW-0460">Magnesium</keyword>
<dbReference type="GO" id="GO:0015031">
    <property type="term" value="P:protein transport"/>
    <property type="evidence" value="ECO:0007669"/>
    <property type="project" value="UniProtKB-KW"/>
</dbReference>
<dbReference type="InterPro" id="IPR006703">
    <property type="entry name" value="G_AIG1"/>
</dbReference>
<evidence type="ECO:0000256" key="12">
    <source>
        <dbReference type="ARBA" id="ARBA00023136"/>
    </source>
</evidence>
<evidence type="ECO:0000256" key="4">
    <source>
        <dbReference type="ARBA" id="ARBA00022692"/>
    </source>
</evidence>
<comment type="caution">
    <text evidence="14">The sequence shown here is derived from an EMBL/GenBank/DDBJ whole genome shotgun (WGS) entry which is preliminary data.</text>
</comment>
<dbReference type="Proteomes" id="UP000315868">
    <property type="component" value="Unassembled WGS sequence"/>
</dbReference>
<dbReference type="AlphaFoldDB" id="A0A552KYD9"/>
<evidence type="ECO:0000313" key="15">
    <source>
        <dbReference type="Proteomes" id="UP000315868"/>
    </source>
</evidence>
<keyword evidence="11" id="KW-0342">GTP-binding</keyword>
<evidence type="ECO:0000256" key="7">
    <source>
        <dbReference type="ARBA" id="ARBA00022801"/>
    </source>
</evidence>
<dbReference type="PANTHER" id="PTHR10903:SF135">
    <property type="entry name" value="TRANSLOCASE OF CHLOROPLAST 120, CHLOROPLASTIC-RELATED"/>
    <property type="match status" value="1"/>
</dbReference>
<evidence type="ECO:0000256" key="9">
    <source>
        <dbReference type="ARBA" id="ARBA00022927"/>
    </source>
</evidence>
<keyword evidence="5" id="KW-0479">Metal-binding</keyword>
<keyword evidence="3" id="KW-0813">Transport</keyword>
<accession>A0A552KYD9</accession>
<evidence type="ECO:0000256" key="11">
    <source>
        <dbReference type="ARBA" id="ARBA00023134"/>
    </source>
</evidence>
<comment type="cofactor">
    <cofactor evidence="1">
        <name>Mg(2+)</name>
        <dbReference type="ChEBI" id="CHEBI:18420"/>
    </cofactor>
</comment>
<evidence type="ECO:0000256" key="1">
    <source>
        <dbReference type="ARBA" id="ARBA00001946"/>
    </source>
</evidence>
<protein>
    <recommendedName>
        <fullName evidence="13">AIG1-type G domain-containing protein</fullName>
    </recommendedName>
</protein>
<feature type="domain" description="AIG1-type G" evidence="13">
    <location>
        <begin position="68"/>
        <end position="279"/>
    </location>
</feature>
<reference evidence="14 15" key="1">
    <citation type="submission" date="2019-01" db="EMBL/GenBank/DDBJ databases">
        <title>Coherence of Microcystis species and biogeography revealed through population genomics.</title>
        <authorList>
            <person name="Perez-Carrascal O.M."/>
            <person name="Terrat Y."/>
            <person name="Giani A."/>
            <person name="Fortin N."/>
            <person name="Tromas N."/>
            <person name="Shapiro B.J."/>
        </authorList>
    </citation>
    <scope>NUCLEOTIDE SEQUENCE [LARGE SCALE GENOMIC DNA]</scope>
    <source>
        <strain evidence="14">Mf_QC_C_20070823_S10D</strain>
    </source>
</reference>
<name>A0A552KYD9_9CHRO</name>
<evidence type="ECO:0000256" key="10">
    <source>
        <dbReference type="ARBA" id="ARBA00022989"/>
    </source>
</evidence>
<keyword evidence="6" id="KW-0547">Nucleotide-binding</keyword>
<keyword evidence="7" id="KW-0378">Hydrolase</keyword>
<evidence type="ECO:0000256" key="3">
    <source>
        <dbReference type="ARBA" id="ARBA00022448"/>
    </source>
</evidence>
<evidence type="ECO:0000256" key="8">
    <source>
        <dbReference type="ARBA" id="ARBA00022842"/>
    </source>
</evidence>
<evidence type="ECO:0000313" key="14">
    <source>
        <dbReference type="EMBL" id="TRV12990.1"/>
    </source>
</evidence>
<evidence type="ECO:0000259" key="13">
    <source>
        <dbReference type="PROSITE" id="PS51720"/>
    </source>
</evidence>
<dbReference type="SUPFAM" id="SSF52540">
    <property type="entry name" value="P-loop containing nucleoside triphosphate hydrolases"/>
    <property type="match status" value="1"/>
</dbReference>
<dbReference type="GO" id="GO:0046872">
    <property type="term" value="F:metal ion binding"/>
    <property type="evidence" value="ECO:0007669"/>
    <property type="project" value="UniProtKB-KW"/>
</dbReference>
<dbReference type="InterPro" id="IPR027417">
    <property type="entry name" value="P-loop_NTPase"/>
</dbReference>
<proteinExistence type="predicted"/>
<dbReference type="Gene3D" id="3.40.50.300">
    <property type="entry name" value="P-loop containing nucleotide triphosphate hydrolases"/>
    <property type="match status" value="1"/>
</dbReference>
<evidence type="ECO:0000256" key="6">
    <source>
        <dbReference type="ARBA" id="ARBA00022741"/>
    </source>
</evidence>
<dbReference type="GO" id="GO:0016020">
    <property type="term" value="C:membrane"/>
    <property type="evidence" value="ECO:0007669"/>
    <property type="project" value="UniProtKB-SubCell"/>
</dbReference>
<dbReference type="InterPro" id="IPR045058">
    <property type="entry name" value="GIMA/IAN/Toc"/>
</dbReference>
<dbReference type="PANTHER" id="PTHR10903">
    <property type="entry name" value="GTPASE, IMAP FAMILY MEMBER-RELATED"/>
    <property type="match status" value="1"/>
</dbReference>
<organism evidence="14 15">
    <name type="scientific">Microcystis flos-aquae Mf_QC_C_20070823_S10D</name>
    <dbReference type="NCBI Taxonomy" id="2486236"/>
    <lineage>
        <taxon>Bacteria</taxon>
        <taxon>Bacillati</taxon>
        <taxon>Cyanobacteriota</taxon>
        <taxon>Cyanophyceae</taxon>
        <taxon>Oscillatoriophycideae</taxon>
        <taxon>Chroococcales</taxon>
        <taxon>Microcystaceae</taxon>
        <taxon>Microcystis</taxon>
    </lineage>
</organism>